<dbReference type="Proteomes" id="UP001501495">
    <property type="component" value="Unassembled WGS sequence"/>
</dbReference>
<comment type="caution">
    <text evidence="2">The sequence shown here is derived from an EMBL/GenBank/DDBJ whole genome shotgun (WGS) entry which is preliminary data.</text>
</comment>
<protein>
    <recommendedName>
        <fullName evidence="1">SprT-like domain-containing protein</fullName>
    </recommendedName>
</protein>
<dbReference type="RefSeq" id="WP_344733352.1">
    <property type="nucleotide sequence ID" value="NZ_BAAAZH010000014.1"/>
</dbReference>
<gene>
    <name evidence="2" type="ORF">GCM10022215_21330</name>
</gene>
<feature type="domain" description="SprT-like" evidence="1">
    <location>
        <begin position="1"/>
        <end position="139"/>
    </location>
</feature>
<dbReference type="SMART" id="SM00731">
    <property type="entry name" value="SprT"/>
    <property type="match status" value="1"/>
</dbReference>
<proteinExistence type="predicted"/>
<accession>A0ABP7XIX0</accession>
<reference evidence="3" key="1">
    <citation type="journal article" date="2019" name="Int. J. Syst. Evol. Microbiol.">
        <title>The Global Catalogue of Microorganisms (GCM) 10K type strain sequencing project: providing services to taxonomists for standard genome sequencing and annotation.</title>
        <authorList>
            <consortium name="The Broad Institute Genomics Platform"/>
            <consortium name="The Broad Institute Genome Sequencing Center for Infectious Disease"/>
            <person name="Wu L."/>
            <person name="Ma J."/>
        </authorList>
    </citation>
    <scope>NUCLEOTIDE SEQUENCE [LARGE SCALE GENOMIC DNA]</scope>
    <source>
        <strain evidence="3">JCM 16703</strain>
    </source>
</reference>
<name>A0ABP7XIX0_9ACTN</name>
<dbReference type="Pfam" id="PF10263">
    <property type="entry name" value="SprT-like"/>
    <property type="match status" value="1"/>
</dbReference>
<keyword evidence="3" id="KW-1185">Reference proteome</keyword>
<dbReference type="InterPro" id="IPR006640">
    <property type="entry name" value="SprT-like_domain"/>
</dbReference>
<evidence type="ECO:0000259" key="1">
    <source>
        <dbReference type="SMART" id="SM00731"/>
    </source>
</evidence>
<organism evidence="2 3">
    <name type="scientific">Nocardioides fonticola</name>
    <dbReference type="NCBI Taxonomy" id="450363"/>
    <lineage>
        <taxon>Bacteria</taxon>
        <taxon>Bacillati</taxon>
        <taxon>Actinomycetota</taxon>
        <taxon>Actinomycetes</taxon>
        <taxon>Propionibacteriales</taxon>
        <taxon>Nocardioidaceae</taxon>
        <taxon>Nocardioides</taxon>
    </lineage>
</organism>
<evidence type="ECO:0000313" key="3">
    <source>
        <dbReference type="Proteomes" id="UP001501495"/>
    </source>
</evidence>
<evidence type="ECO:0000313" key="2">
    <source>
        <dbReference type="EMBL" id="GAA4119136.1"/>
    </source>
</evidence>
<sequence length="223" mass="24931">MDLRDAYALAEYLVEQHAPSGWEVEFDGAKRRAGVCRFATRTIGISAPIAAIHDEWEVRDTILHEIAHALAGPRHGHDEHWRRIAISLGSSGQRCVPEDAPRVEPDWLGVCSAGHTAGRHRRPERVITCAQCSPTFDVAHVFTWTHRGRPAEMHPNYDLELEAIRSGRHLWRLPVGSTARIRADLGGEWAGRTGRVAKRGRTSYHLRIGRDVVRVPFAAVEPA</sequence>
<dbReference type="EMBL" id="BAAAZH010000014">
    <property type="protein sequence ID" value="GAA4119136.1"/>
    <property type="molecule type" value="Genomic_DNA"/>
</dbReference>